<name>A0A4U5MVB3_STECR</name>
<gene>
    <name evidence="2" type="ORF">L596_021042</name>
</gene>
<evidence type="ECO:0000313" key="3">
    <source>
        <dbReference type="Proteomes" id="UP000298663"/>
    </source>
</evidence>
<dbReference type="Proteomes" id="UP000298663">
    <property type="component" value="Unassembled WGS sequence"/>
</dbReference>
<dbReference type="AlphaFoldDB" id="A0A4U5MVB3"/>
<sequence length="69" mass="8401">MRLPSPRYAKIKRLSRVRRFDIDLRPVDVPERHVRETRQGKPTGTVVHRRKLQNKLSWRKRSLRNHALH</sequence>
<evidence type="ECO:0000313" key="2">
    <source>
        <dbReference type="EMBL" id="TKR73769.1"/>
    </source>
</evidence>
<evidence type="ECO:0000256" key="1">
    <source>
        <dbReference type="SAM" id="MobiDB-lite"/>
    </source>
</evidence>
<accession>A0A4U5MVB3</accession>
<feature type="compositionally biased region" description="Basic residues" evidence="1">
    <location>
        <begin position="47"/>
        <end position="69"/>
    </location>
</feature>
<proteinExistence type="predicted"/>
<keyword evidence="3" id="KW-1185">Reference proteome</keyword>
<feature type="region of interest" description="Disordered" evidence="1">
    <location>
        <begin position="35"/>
        <end position="69"/>
    </location>
</feature>
<organism evidence="2 3">
    <name type="scientific">Steinernema carpocapsae</name>
    <name type="common">Entomopathogenic nematode</name>
    <dbReference type="NCBI Taxonomy" id="34508"/>
    <lineage>
        <taxon>Eukaryota</taxon>
        <taxon>Metazoa</taxon>
        <taxon>Ecdysozoa</taxon>
        <taxon>Nematoda</taxon>
        <taxon>Chromadorea</taxon>
        <taxon>Rhabditida</taxon>
        <taxon>Tylenchina</taxon>
        <taxon>Panagrolaimomorpha</taxon>
        <taxon>Strongyloidoidea</taxon>
        <taxon>Steinernematidae</taxon>
        <taxon>Steinernema</taxon>
    </lineage>
</organism>
<dbReference type="EMBL" id="AZBU02000006">
    <property type="protein sequence ID" value="TKR73769.1"/>
    <property type="molecule type" value="Genomic_DNA"/>
</dbReference>
<reference evidence="2 3" key="2">
    <citation type="journal article" date="2019" name="G3 (Bethesda)">
        <title>Hybrid Assembly of the Genome of the Entomopathogenic Nematode Steinernema carpocapsae Identifies the X-Chromosome.</title>
        <authorList>
            <person name="Serra L."/>
            <person name="Macchietto M."/>
            <person name="Macias-Munoz A."/>
            <person name="McGill C.J."/>
            <person name="Rodriguez I.M."/>
            <person name="Rodriguez B."/>
            <person name="Murad R."/>
            <person name="Mortazavi A."/>
        </authorList>
    </citation>
    <scope>NUCLEOTIDE SEQUENCE [LARGE SCALE GENOMIC DNA]</scope>
    <source>
        <strain evidence="2 3">ALL</strain>
    </source>
</reference>
<reference evidence="2 3" key="1">
    <citation type="journal article" date="2015" name="Genome Biol.">
        <title>Comparative genomics of Steinernema reveals deeply conserved gene regulatory networks.</title>
        <authorList>
            <person name="Dillman A.R."/>
            <person name="Macchietto M."/>
            <person name="Porter C.F."/>
            <person name="Rogers A."/>
            <person name="Williams B."/>
            <person name="Antoshechkin I."/>
            <person name="Lee M.M."/>
            <person name="Goodwin Z."/>
            <person name="Lu X."/>
            <person name="Lewis E.E."/>
            <person name="Goodrich-Blair H."/>
            <person name="Stock S.P."/>
            <person name="Adams B.J."/>
            <person name="Sternberg P.W."/>
            <person name="Mortazavi A."/>
        </authorList>
    </citation>
    <scope>NUCLEOTIDE SEQUENCE [LARGE SCALE GENOMIC DNA]</scope>
    <source>
        <strain evidence="2 3">ALL</strain>
    </source>
</reference>
<comment type="caution">
    <text evidence="2">The sequence shown here is derived from an EMBL/GenBank/DDBJ whole genome shotgun (WGS) entry which is preliminary data.</text>
</comment>
<protein>
    <submittedName>
        <fullName evidence="2">Uncharacterized protein</fullName>
    </submittedName>
</protein>